<gene>
    <name evidence="4" type="ordered locus">Dacet_0810</name>
</gene>
<evidence type="ECO:0000256" key="2">
    <source>
        <dbReference type="PROSITE-ProRule" id="PRU00335"/>
    </source>
</evidence>
<feature type="domain" description="HTH tetR-type" evidence="3">
    <location>
        <begin position="4"/>
        <end position="64"/>
    </location>
</feature>
<dbReference type="Proteomes" id="UP000002012">
    <property type="component" value="Chromosome"/>
</dbReference>
<dbReference type="InterPro" id="IPR009057">
    <property type="entry name" value="Homeodomain-like_sf"/>
</dbReference>
<dbReference type="EMBL" id="CP001968">
    <property type="protein sequence ID" value="ADD67590.1"/>
    <property type="molecule type" value="Genomic_DNA"/>
</dbReference>
<dbReference type="SUPFAM" id="SSF48498">
    <property type="entry name" value="Tetracyclin repressor-like, C-terminal domain"/>
    <property type="match status" value="1"/>
</dbReference>
<dbReference type="Gene3D" id="1.10.10.60">
    <property type="entry name" value="Homeodomain-like"/>
    <property type="match status" value="1"/>
</dbReference>
<dbReference type="InParanoid" id="D4H5H0"/>
<dbReference type="InterPro" id="IPR015292">
    <property type="entry name" value="Tscrpt_reg_YbiH_C"/>
</dbReference>
<dbReference type="PRINTS" id="PR00455">
    <property type="entry name" value="HTHTETR"/>
</dbReference>
<evidence type="ECO:0000313" key="4">
    <source>
        <dbReference type="EMBL" id="ADD67590.1"/>
    </source>
</evidence>
<protein>
    <submittedName>
        <fullName evidence="4">Transcriptional regulator, TetR family</fullName>
    </submittedName>
</protein>
<feature type="DNA-binding region" description="H-T-H motif" evidence="2">
    <location>
        <begin position="27"/>
        <end position="46"/>
    </location>
</feature>
<dbReference type="PROSITE" id="PS01081">
    <property type="entry name" value="HTH_TETR_1"/>
    <property type="match status" value="1"/>
</dbReference>
<dbReference type="AlphaFoldDB" id="D4H5H0"/>
<dbReference type="PaxDb" id="522772-Dacet_0810"/>
<dbReference type="Gene3D" id="1.10.357.10">
    <property type="entry name" value="Tetracycline Repressor, domain 2"/>
    <property type="match status" value="1"/>
</dbReference>
<proteinExistence type="predicted"/>
<evidence type="ECO:0000256" key="1">
    <source>
        <dbReference type="ARBA" id="ARBA00023125"/>
    </source>
</evidence>
<sequence length="211" mass="24102" precursor="true">MQEQDPKERIYLAALNLFGQNGFKGTTIRDICKEADVSLALVNYHFRNKKNLYKEIIQKTIGEAFNQNPVTMYVNEDMEPEDKLRNMIRLLSHRLLGEKGVGKNPSAVTLLAKELIDPSEAMEDIYNEHLAAIIELFISTLKDIMGDIPQKELVRFASSIVGQITHPLIAKNFLKRSGFEIKHENSEIEQHAKHIFIFSMNGIKGYKRGTK</sequence>
<evidence type="ECO:0000313" key="5">
    <source>
        <dbReference type="Proteomes" id="UP000002012"/>
    </source>
</evidence>
<dbReference type="GO" id="GO:0003677">
    <property type="term" value="F:DNA binding"/>
    <property type="evidence" value="ECO:0007669"/>
    <property type="project" value="UniProtKB-UniRule"/>
</dbReference>
<dbReference type="InterPro" id="IPR001647">
    <property type="entry name" value="HTH_TetR"/>
</dbReference>
<name>D4H5H0_DENA2</name>
<dbReference type="FunCoup" id="D4H5H0">
    <property type="interactions" value="139"/>
</dbReference>
<dbReference type="Pfam" id="PF00440">
    <property type="entry name" value="TetR_N"/>
    <property type="match status" value="1"/>
</dbReference>
<accession>D4H5H0</accession>
<dbReference type="OrthoDB" id="9790413at2"/>
<dbReference type="PANTHER" id="PTHR43479">
    <property type="entry name" value="ACREF/ENVCD OPERON REPRESSOR-RELATED"/>
    <property type="match status" value="1"/>
</dbReference>
<dbReference type="PROSITE" id="PS50977">
    <property type="entry name" value="HTH_TETR_2"/>
    <property type="match status" value="1"/>
</dbReference>
<reference evidence="4 5" key="1">
    <citation type="journal article" date="2010" name="Stand. Genomic Sci.">
        <title>Complete genome sequence of Denitrovibrio acetiphilus type strain (N2460).</title>
        <authorList>
            <person name="Kiss H."/>
            <person name="Lang E."/>
            <person name="Lapidus A."/>
            <person name="Copeland A."/>
            <person name="Nolan M."/>
            <person name="Glavina Del Rio T."/>
            <person name="Chen F."/>
            <person name="Lucas S."/>
            <person name="Tice H."/>
            <person name="Cheng J.F."/>
            <person name="Han C."/>
            <person name="Goodwin L."/>
            <person name="Pitluck S."/>
            <person name="Liolios K."/>
            <person name="Pati A."/>
            <person name="Ivanova N."/>
            <person name="Mavromatis K."/>
            <person name="Chen A."/>
            <person name="Palaniappan K."/>
            <person name="Land M."/>
            <person name="Hauser L."/>
            <person name="Chang Y.J."/>
            <person name="Jeffries C.D."/>
            <person name="Detter J.C."/>
            <person name="Brettin T."/>
            <person name="Spring S."/>
            <person name="Rohde M."/>
            <person name="Goker M."/>
            <person name="Woyke T."/>
            <person name="Bristow J."/>
            <person name="Eisen J.A."/>
            <person name="Markowitz V."/>
            <person name="Hugenholtz P."/>
            <person name="Kyrpides N.C."/>
            <person name="Klenk H.P."/>
        </authorList>
    </citation>
    <scope>NUCLEOTIDE SEQUENCE [LARGE SCALE GENOMIC DNA]</scope>
    <source>
        <strain evidence="5">DSM 12809 / NBRC 114555 / N2460</strain>
    </source>
</reference>
<dbReference type="Pfam" id="PF09209">
    <property type="entry name" value="CecR_C"/>
    <property type="match status" value="1"/>
</dbReference>
<dbReference type="HOGENOM" id="CLU_069356_16_1_0"/>
<dbReference type="PANTHER" id="PTHR43479:SF11">
    <property type="entry name" value="ACREF_ENVCD OPERON REPRESSOR-RELATED"/>
    <property type="match status" value="1"/>
</dbReference>
<dbReference type="STRING" id="522772.Dacet_0810"/>
<organism evidence="4 5">
    <name type="scientific">Denitrovibrio acetiphilus (strain DSM 12809 / NBRC 114555 / N2460)</name>
    <dbReference type="NCBI Taxonomy" id="522772"/>
    <lineage>
        <taxon>Bacteria</taxon>
        <taxon>Pseudomonadati</taxon>
        <taxon>Deferribacterota</taxon>
        <taxon>Deferribacteres</taxon>
        <taxon>Deferribacterales</taxon>
        <taxon>Geovibrionaceae</taxon>
        <taxon>Denitrovibrio</taxon>
    </lineage>
</organism>
<dbReference type="eggNOG" id="COG1309">
    <property type="taxonomic scope" value="Bacteria"/>
</dbReference>
<dbReference type="SUPFAM" id="SSF46689">
    <property type="entry name" value="Homeodomain-like"/>
    <property type="match status" value="1"/>
</dbReference>
<keyword evidence="1 2" id="KW-0238">DNA-binding</keyword>
<dbReference type="RefSeq" id="WP_013010122.1">
    <property type="nucleotide sequence ID" value="NC_013943.1"/>
</dbReference>
<keyword evidence="5" id="KW-1185">Reference proteome</keyword>
<dbReference type="InterPro" id="IPR036271">
    <property type="entry name" value="Tet_transcr_reg_TetR-rel_C_sf"/>
</dbReference>
<dbReference type="InterPro" id="IPR050624">
    <property type="entry name" value="HTH-type_Tx_Regulator"/>
</dbReference>
<dbReference type="KEGG" id="dap:Dacet_0810"/>
<dbReference type="InterPro" id="IPR023772">
    <property type="entry name" value="DNA-bd_HTH_TetR-type_CS"/>
</dbReference>
<evidence type="ECO:0000259" key="3">
    <source>
        <dbReference type="PROSITE" id="PS50977"/>
    </source>
</evidence>